<dbReference type="InParanoid" id="A2F4A3"/>
<keyword evidence="7" id="KW-0325">Glycoprotein</keyword>
<dbReference type="SMR" id="A2F4A3"/>
<evidence type="ECO:0000256" key="7">
    <source>
        <dbReference type="ARBA" id="ARBA00023180"/>
    </source>
</evidence>
<evidence type="ECO:0000259" key="8">
    <source>
        <dbReference type="Pfam" id="PF04577"/>
    </source>
</evidence>
<gene>
    <name evidence="9" type="ORF">TVAG_324010</name>
</gene>
<dbReference type="VEuPathDB" id="TrichDB:TVAGG3_1029040"/>
<dbReference type="InterPro" id="IPR007657">
    <property type="entry name" value="Glycosyltransferase_61"/>
</dbReference>
<evidence type="ECO:0000256" key="2">
    <source>
        <dbReference type="ARBA" id="ARBA00022676"/>
    </source>
</evidence>
<reference evidence="9" key="2">
    <citation type="journal article" date="2007" name="Science">
        <title>Draft genome sequence of the sexually transmitted pathogen Trichomonas vaginalis.</title>
        <authorList>
            <person name="Carlton J.M."/>
            <person name="Hirt R.P."/>
            <person name="Silva J.C."/>
            <person name="Delcher A.L."/>
            <person name="Schatz M."/>
            <person name="Zhao Q."/>
            <person name="Wortman J.R."/>
            <person name="Bidwell S.L."/>
            <person name="Alsmark U.C.M."/>
            <person name="Besteiro S."/>
            <person name="Sicheritz-Ponten T."/>
            <person name="Noel C.J."/>
            <person name="Dacks J.B."/>
            <person name="Foster P.G."/>
            <person name="Simillion C."/>
            <person name="Van de Peer Y."/>
            <person name="Miranda-Saavedra D."/>
            <person name="Barton G.J."/>
            <person name="Westrop G.D."/>
            <person name="Mueller S."/>
            <person name="Dessi D."/>
            <person name="Fiori P.L."/>
            <person name="Ren Q."/>
            <person name="Paulsen I."/>
            <person name="Zhang H."/>
            <person name="Bastida-Corcuera F.D."/>
            <person name="Simoes-Barbosa A."/>
            <person name="Brown M.T."/>
            <person name="Hayes R.D."/>
            <person name="Mukherjee M."/>
            <person name="Okumura C.Y."/>
            <person name="Schneider R."/>
            <person name="Smith A.J."/>
            <person name="Vanacova S."/>
            <person name="Villalvazo M."/>
            <person name="Haas B.J."/>
            <person name="Pertea M."/>
            <person name="Feldblyum T.V."/>
            <person name="Utterback T.R."/>
            <person name="Shu C.L."/>
            <person name="Osoegawa K."/>
            <person name="de Jong P.J."/>
            <person name="Hrdy I."/>
            <person name="Horvathova L."/>
            <person name="Zubacova Z."/>
            <person name="Dolezal P."/>
            <person name="Malik S.B."/>
            <person name="Logsdon J.M. Jr."/>
            <person name="Henze K."/>
            <person name="Gupta A."/>
            <person name="Wang C.C."/>
            <person name="Dunne R.L."/>
            <person name="Upcroft J.A."/>
            <person name="Upcroft P."/>
            <person name="White O."/>
            <person name="Salzberg S.L."/>
            <person name="Tang P."/>
            <person name="Chiu C.-H."/>
            <person name="Lee Y.-S."/>
            <person name="Embley T.M."/>
            <person name="Coombs G.H."/>
            <person name="Mottram J.C."/>
            <person name="Tachezy J."/>
            <person name="Fraser-Liggett C.M."/>
            <person name="Johnson P.J."/>
        </authorList>
    </citation>
    <scope>NUCLEOTIDE SEQUENCE [LARGE SCALE GENOMIC DNA]</scope>
    <source>
        <strain evidence="9">G3</strain>
    </source>
</reference>
<evidence type="ECO:0000313" key="10">
    <source>
        <dbReference type="Proteomes" id="UP000001542"/>
    </source>
</evidence>
<keyword evidence="4" id="KW-0812">Transmembrane</keyword>
<dbReference type="VEuPathDB" id="TrichDB:TVAG_324010"/>
<evidence type="ECO:0000256" key="3">
    <source>
        <dbReference type="ARBA" id="ARBA00022679"/>
    </source>
</evidence>
<keyword evidence="2" id="KW-0328">Glycosyltransferase</keyword>
<dbReference type="Proteomes" id="UP000001542">
    <property type="component" value="Unassembled WGS sequence"/>
</dbReference>
<dbReference type="OrthoDB" id="529273at2759"/>
<evidence type="ECO:0000313" key="9">
    <source>
        <dbReference type="EMBL" id="EAY00282.1"/>
    </source>
</evidence>
<dbReference type="RefSeq" id="XP_001313211.1">
    <property type="nucleotide sequence ID" value="XM_001313210.1"/>
</dbReference>
<keyword evidence="10" id="KW-1185">Reference proteome</keyword>
<evidence type="ECO:0000256" key="1">
    <source>
        <dbReference type="ARBA" id="ARBA00004167"/>
    </source>
</evidence>
<proteinExistence type="predicted"/>
<evidence type="ECO:0000256" key="5">
    <source>
        <dbReference type="ARBA" id="ARBA00022989"/>
    </source>
</evidence>
<dbReference type="InterPro" id="IPR049625">
    <property type="entry name" value="Glyco_transf_61_cat"/>
</dbReference>
<evidence type="ECO:0000256" key="4">
    <source>
        <dbReference type="ARBA" id="ARBA00022692"/>
    </source>
</evidence>
<dbReference type="GO" id="GO:0016757">
    <property type="term" value="F:glycosyltransferase activity"/>
    <property type="evidence" value="ECO:0000318"/>
    <property type="project" value="GO_Central"/>
</dbReference>
<dbReference type="EMBL" id="DS113607">
    <property type="protein sequence ID" value="EAY00282.1"/>
    <property type="molecule type" value="Genomic_DNA"/>
</dbReference>
<comment type="subcellular location">
    <subcellularLocation>
        <location evidence="1">Membrane</location>
        <topology evidence="1">Single-pass membrane protein</topology>
    </subcellularLocation>
</comment>
<name>A2F4A3_TRIV3</name>
<dbReference type="STRING" id="5722.A2F4A3"/>
<feature type="domain" description="Glycosyltransferase 61 catalytic" evidence="8">
    <location>
        <begin position="240"/>
        <end position="337"/>
    </location>
</feature>
<dbReference type="Pfam" id="PF04577">
    <property type="entry name" value="Glyco_transf_61"/>
    <property type="match status" value="1"/>
</dbReference>
<evidence type="ECO:0000256" key="6">
    <source>
        <dbReference type="ARBA" id="ARBA00023136"/>
    </source>
</evidence>
<dbReference type="KEGG" id="tva:4758101"/>
<dbReference type="eggNOG" id="ENOG502SC53">
    <property type="taxonomic scope" value="Eukaryota"/>
</dbReference>
<reference evidence="9" key="1">
    <citation type="submission" date="2006-10" db="EMBL/GenBank/DDBJ databases">
        <authorList>
            <person name="Amadeo P."/>
            <person name="Zhao Q."/>
            <person name="Wortman J."/>
            <person name="Fraser-Liggett C."/>
            <person name="Carlton J."/>
        </authorList>
    </citation>
    <scope>NUCLEOTIDE SEQUENCE</scope>
    <source>
        <strain evidence="9">G3</strain>
    </source>
</reference>
<sequence length="427" mass="50732">MAANATGLLRPFCNVTNKMQCALPLFFNGSQVIYIKRGSRIIRTLHAKYDHGQFECWGEDRWDRRLCRFANLSFAEDKFFIFPPYEIQWASPVMLANCRSFPIAPWDGSIYLNNYKGPPYSNLTYRSGKYLFNHPGFLTHSLWHGMVEQTIPLFQTWYTYMQHDRSTTWLIKHGWMDRVRTDDVAMFMDNEAEYLQEWATYEEVFMGMTKVLDMNWHIPKERAKRPITQMLEWFNFENITDWKILKQIFWERYKPPTFPQNKSLVLFIKRAQKRKIVNQEEAYERLVKEFPQVNITMLEPEYMSYSDQMGIYEAADLVIAAHGMALCQVLWMKPGKSAIEIFPYGIEARDWYGYLAKLNGIHHQYYAPTFNRFEEENKKDPKLWDCISHEPLKYDCLDKTLFTDAWVDIDQLVVMTRKALIDAGVKL</sequence>
<dbReference type="AlphaFoldDB" id="A2F4A3"/>
<keyword evidence="6" id="KW-0472">Membrane</keyword>
<dbReference type="GO" id="GO:0016020">
    <property type="term" value="C:membrane"/>
    <property type="evidence" value="ECO:0007669"/>
    <property type="project" value="UniProtKB-SubCell"/>
</dbReference>
<keyword evidence="5" id="KW-1133">Transmembrane helix</keyword>
<accession>A2F4A3</accession>
<dbReference type="PANTHER" id="PTHR20961">
    <property type="entry name" value="GLYCOSYLTRANSFERASE"/>
    <property type="match status" value="1"/>
</dbReference>
<protein>
    <recommendedName>
        <fullName evidence="8">Glycosyltransferase 61 catalytic domain-containing protein</fullName>
    </recommendedName>
</protein>
<organism evidence="9 10">
    <name type="scientific">Trichomonas vaginalis (strain ATCC PRA-98 / G3)</name>
    <dbReference type="NCBI Taxonomy" id="412133"/>
    <lineage>
        <taxon>Eukaryota</taxon>
        <taxon>Metamonada</taxon>
        <taxon>Parabasalia</taxon>
        <taxon>Trichomonadida</taxon>
        <taxon>Trichomonadidae</taxon>
        <taxon>Trichomonas</taxon>
    </lineage>
</organism>
<keyword evidence="3" id="KW-0808">Transferase</keyword>
<dbReference type="PANTHER" id="PTHR20961:SF38">
    <property type="entry name" value="PROTEIN O-LINKED-MANNOSE BETA-1,4-N-ACETYLGLUCOSAMINYLTRANSFERASE 2"/>
    <property type="match status" value="1"/>
</dbReference>